<dbReference type="OrthoDB" id="298344at2759"/>
<dbReference type="Pfam" id="PF10497">
    <property type="entry name" value="zf-4CXXC_R1"/>
    <property type="match status" value="1"/>
</dbReference>
<feature type="compositionally biased region" description="Polar residues" evidence="5">
    <location>
        <begin position="893"/>
        <end position="909"/>
    </location>
</feature>
<feature type="compositionally biased region" description="Polar residues" evidence="5">
    <location>
        <begin position="135"/>
        <end position="144"/>
    </location>
</feature>
<evidence type="ECO:0000313" key="8">
    <source>
        <dbReference type="Proteomes" id="UP000054477"/>
    </source>
</evidence>
<evidence type="ECO:0000256" key="1">
    <source>
        <dbReference type="ARBA" id="ARBA00004123"/>
    </source>
</evidence>
<feature type="compositionally biased region" description="Polar residues" evidence="5">
    <location>
        <begin position="255"/>
        <end position="273"/>
    </location>
</feature>
<feature type="region of interest" description="Disordered" evidence="5">
    <location>
        <begin position="108"/>
        <end position="212"/>
    </location>
</feature>
<dbReference type="GO" id="GO:0005634">
    <property type="term" value="C:nucleus"/>
    <property type="evidence" value="ECO:0007669"/>
    <property type="project" value="UniProtKB-SubCell"/>
</dbReference>
<feature type="region of interest" description="Disordered" evidence="5">
    <location>
        <begin position="1670"/>
        <end position="1691"/>
    </location>
</feature>
<feature type="region of interest" description="Disordered" evidence="5">
    <location>
        <begin position="741"/>
        <end position="980"/>
    </location>
</feature>
<protein>
    <recommendedName>
        <fullName evidence="6">Zinc-finger domain-containing protein</fullName>
    </recommendedName>
</protein>
<dbReference type="EMBL" id="KN838688">
    <property type="protein sequence ID" value="KIJ97632.1"/>
    <property type="molecule type" value="Genomic_DNA"/>
</dbReference>
<feature type="compositionally biased region" description="Polar residues" evidence="5">
    <location>
        <begin position="939"/>
        <end position="958"/>
    </location>
</feature>
<organism evidence="7 8">
    <name type="scientific">Laccaria amethystina LaAM-08-1</name>
    <dbReference type="NCBI Taxonomy" id="1095629"/>
    <lineage>
        <taxon>Eukaryota</taxon>
        <taxon>Fungi</taxon>
        <taxon>Dikarya</taxon>
        <taxon>Basidiomycota</taxon>
        <taxon>Agaricomycotina</taxon>
        <taxon>Agaricomycetes</taxon>
        <taxon>Agaricomycetidae</taxon>
        <taxon>Agaricales</taxon>
        <taxon>Agaricineae</taxon>
        <taxon>Hydnangiaceae</taxon>
        <taxon>Laccaria</taxon>
    </lineage>
</organism>
<feature type="region of interest" description="Disordered" evidence="5">
    <location>
        <begin position="255"/>
        <end position="274"/>
    </location>
</feature>
<dbReference type="Proteomes" id="UP000054477">
    <property type="component" value="Unassembled WGS sequence"/>
</dbReference>
<feature type="region of interest" description="Disordered" evidence="5">
    <location>
        <begin position="695"/>
        <end position="722"/>
    </location>
</feature>
<feature type="compositionally biased region" description="Basic and acidic residues" evidence="5">
    <location>
        <begin position="327"/>
        <end position="336"/>
    </location>
</feature>
<keyword evidence="4" id="KW-0539">Nucleus</keyword>
<evidence type="ECO:0000259" key="6">
    <source>
        <dbReference type="Pfam" id="PF10497"/>
    </source>
</evidence>
<feature type="compositionally biased region" description="Acidic residues" evidence="5">
    <location>
        <begin position="756"/>
        <end position="771"/>
    </location>
</feature>
<name>A0A0C9XNP9_9AGAR</name>
<evidence type="ECO:0000313" key="7">
    <source>
        <dbReference type="EMBL" id="KIJ97632.1"/>
    </source>
</evidence>
<proteinExistence type="predicted"/>
<feature type="compositionally biased region" description="Polar residues" evidence="5">
    <location>
        <begin position="409"/>
        <end position="419"/>
    </location>
</feature>
<feature type="region of interest" description="Disordered" evidence="5">
    <location>
        <begin position="541"/>
        <end position="637"/>
    </location>
</feature>
<feature type="compositionally biased region" description="Polar residues" evidence="5">
    <location>
        <begin position="1757"/>
        <end position="1787"/>
    </location>
</feature>
<feature type="region of interest" description="Disordered" evidence="5">
    <location>
        <begin position="1150"/>
        <end position="1220"/>
    </location>
</feature>
<evidence type="ECO:0000256" key="4">
    <source>
        <dbReference type="ARBA" id="ARBA00023242"/>
    </source>
</evidence>
<feature type="compositionally biased region" description="Basic and acidic residues" evidence="5">
    <location>
        <begin position="786"/>
        <end position="801"/>
    </location>
</feature>
<feature type="compositionally biased region" description="Basic residues" evidence="5">
    <location>
        <begin position="874"/>
        <end position="890"/>
    </location>
</feature>
<feature type="compositionally biased region" description="Basic and acidic residues" evidence="5">
    <location>
        <begin position="593"/>
        <end position="615"/>
    </location>
</feature>
<feature type="region of interest" description="Disordered" evidence="5">
    <location>
        <begin position="1456"/>
        <end position="1491"/>
    </location>
</feature>
<feature type="region of interest" description="Disordered" evidence="5">
    <location>
        <begin position="1740"/>
        <end position="1818"/>
    </location>
</feature>
<feature type="domain" description="Zinc-finger" evidence="6">
    <location>
        <begin position="1236"/>
        <end position="1299"/>
    </location>
</feature>
<reference evidence="8" key="2">
    <citation type="submission" date="2015-01" db="EMBL/GenBank/DDBJ databases">
        <title>Evolutionary Origins and Diversification of the Mycorrhizal Mutualists.</title>
        <authorList>
            <consortium name="DOE Joint Genome Institute"/>
            <consortium name="Mycorrhizal Genomics Consortium"/>
            <person name="Kohler A."/>
            <person name="Kuo A."/>
            <person name="Nagy L.G."/>
            <person name="Floudas D."/>
            <person name="Copeland A."/>
            <person name="Barry K.W."/>
            <person name="Cichocki N."/>
            <person name="Veneault-Fourrey C."/>
            <person name="LaButti K."/>
            <person name="Lindquist E.A."/>
            <person name="Lipzen A."/>
            <person name="Lundell T."/>
            <person name="Morin E."/>
            <person name="Murat C."/>
            <person name="Riley R."/>
            <person name="Ohm R."/>
            <person name="Sun H."/>
            <person name="Tunlid A."/>
            <person name="Henrissat B."/>
            <person name="Grigoriev I.V."/>
            <person name="Hibbett D.S."/>
            <person name="Martin F."/>
        </authorList>
    </citation>
    <scope>NUCLEOTIDE SEQUENCE [LARGE SCALE GENOMIC DNA]</scope>
    <source>
        <strain evidence="8">LaAM-08-1</strain>
    </source>
</reference>
<accession>A0A0C9XNP9</accession>
<reference evidence="7 8" key="1">
    <citation type="submission" date="2014-04" db="EMBL/GenBank/DDBJ databases">
        <authorList>
            <consortium name="DOE Joint Genome Institute"/>
            <person name="Kuo A."/>
            <person name="Kohler A."/>
            <person name="Nagy L.G."/>
            <person name="Floudas D."/>
            <person name="Copeland A."/>
            <person name="Barry K.W."/>
            <person name="Cichocki N."/>
            <person name="Veneault-Fourrey C."/>
            <person name="LaButti K."/>
            <person name="Lindquist E.A."/>
            <person name="Lipzen A."/>
            <person name="Lundell T."/>
            <person name="Morin E."/>
            <person name="Murat C."/>
            <person name="Sun H."/>
            <person name="Tunlid A."/>
            <person name="Henrissat B."/>
            <person name="Grigoriev I.V."/>
            <person name="Hibbett D.S."/>
            <person name="Martin F."/>
            <person name="Nordberg H.P."/>
            <person name="Cantor M.N."/>
            <person name="Hua S.X."/>
        </authorList>
    </citation>
    <scope>NUCLEOTIDE SEQUENCE [LARGE SCALE GENOMIC DNA]</scope>
    <source>
        <strain evidence="7 8">LaAM-08-1</strain>
    </source>
</reference>
<evidence type="ECO:0000256" key="3">
    <source>
        <dbReference type="ARBA" id="ARBA00023163"/>
    </source>
</evidence>
<keyword evidence="2" id="KW-0805">Transcription regulation</keyword>
<keyword evidence="8" id="KW-1185">Reference proteome</keyword>
<feature type="compositionally biased region" description="Acidic residues" evidence="5">
    <location>
        <begin position="1475"/>
        <end position="1486"/>
    </location>
</feature>
<feature type="region of interest" description="Disordered" evidence="5">
    <location>
        <begin position="1523"/>
        <end position="1577"/>
    </location>
</feature>
<comment type="subcellular location">
    <subcellularLocation>
        <location evidence="1">Nucleus</location>
    </subcellularLocation>
</comment>
<feature type="region of interest" description="Disordered" evidence="5">
    <location>
        <begin position="409"/>
        <end position="438"/>
    </location>
</feature>
<feature type="compositionally biased region" description="Polar residues" evidence="5">
    <location>
        <begin position="810"/>
        <end position="828"/>
    </location>
</feature>
<evidence type="ECO:0000256" key="5">
    <source>
        <dbReference type="SAM" id="MobiDB-lite"/>
    </source>
</evidence>
<feature type="compositionally biased region" description="Polar residues" evidence="5">
    <location>
        <begin position="178"/>
        <end position="202"/>
    </location>
</feature>
<feature type="region of interest" description="Disordered" evidence="5">
    <location>
        <begin position="293"/>
        <end position="343"/>
    </location>
</feature>
<gene>
    <name evidence="7" type="ORF">K443DRAFT_630828</name>
</gene>
<feature type="compositionally biased region" description="Pro residues" evidence="5">
    <location>
        <begin position="1617"/>
        <end position="1631"/>
    </location>
</feature>
<dbReference type="InterPro" id="IPR018866">
    <property type="entry name" value="Znf-4CXXC_R1"/>
</dbReference>
<feature type="compositionally biased region" description="Basic and acidic residues" evidence="5">
    <location>
        <begin position="555"/>
        <end position="574"/>
    </location>
</feature>
<feature type="region of interest" description="Disordered" evidence="5">
    <location>
        <begin position="1605"/>
        <end position="1634"/>
    </location>
</feature>
<feature type="compositionally biased region" description="Low complexity" evidence="5">
    <location>
        <begin position="1463"/>
        <end position="1474"/>
    </location>
</feature>
<evidence type="ECO:0000256" key="2">
    <source>
        <dbReference type="ARBA" id="ARBA00023015"/>
    </source>
</evidence>
<keyword evidence="3" id="KW-0804">Transcription</keyword>
<sequence length="1818" mass="197215">MGLVQCATRETGLANNVPLTPEGLFDSHVTAMPSNASGVQDTSISYHPTQSYVIPPLSNAGATYAGPTQMNSTTYTRLTRTYVAPSNTELNATNYTGRTHPYVIPPLQEPMPASPRRAATTNGYNFGSPPAQPKVTEQYTSLSAPSTNFPSWPPPPPQSFTPVPTKVLSNGKDRYSKQADSSQQATNQVHTVNSAPSQTRPRANTGRKTVEHHRRDALRIDGVYSVPVPQAFALPKTSMPPLAAADLAAAINSLSRTNSNPSERPHVQRTNPNVLHGVTRPKEQQAIYATWGAPQSNPNHQQHRAERPGMQAASKVQVPGKNQKQKRAMDHSKNRDGNVTTAQSDVSFGSTVIAPSAYSKPMFDMSSVYAPRPRTSIPVPPKAGSEAVPTNGADAGQATMLPPVQLTPPQITSTTATETPDQHRSDSPLFTPPSSDNRRLSLPQAIIYVDRLFTPTPPPEAPSSTPIHPPVVETIETKPKKRVWMSYVHAPPLPKGVRREDYRPLFEENVKRKRSRADVQVYRSLEHALNTSLDHNAKVGVIPESRPGKKQSLKSRADQRKNMEIRREDADGRDVVAGSSKMQNVVGVKRKHTSEQDRHHRKHEVAADERRDAGVRPKKRFKPADSKPTPYSSEVGSGAGVVHAGMTARIGRYGYTKYNSKKDLVRMLWDRVKVAPAPVLAMNIRHLGEGVGVDHIKTTGKTGRKSKPKGAKGGQGDKWPVWPMARNPVYEVLDSGELVESDGGISVGRSVRMEDWSDEDEGELEEDEDNGSESLAPKVNVVGHLQKKEKEKEKELFDERARNRRGTRLPSISSVEQPGPQSQYTLAPNPNKVLAERSEASPQRGPGRSSIVLVGSPTESGMDRKAVKPSAKALGKRKATSPSSPRKKAPARNVSSTKHLTSLTQQDPQPANPPQSPSDWVSPSVAFPLFFRSPAPRFHSQQRSPTSNRRTSDPTRLSTPKKPLPKQGASTTPASGPSDLTAKGHLHPYMNAFGTMQAPTLDTQSPEGRSVPSWAKSTFTAYSDPKVQNTLLSSFTHDTLEDSFPTFGVPSTLLPIVDPSHQAESPLLTDSTHNSPFDRLDLPSNEMQRDEEAVPWASLMLETQYEFDTIDPTLLRGEEAATLHEEMDVEMEAQGPRPPCGDAVAFEELEPSTHNSDSDSDFQGDGDVSSAHVEGPRTKRIQRRQPSLGNSGDIPCSQPGTSALSGPPVDNLPATKMPNLRPVPKGFQWEHGSTEAYCHQCRTKTFKRRMKCTCKKEYCNRCISSRYPEIVFKSQFEAQCPLCSKSCNCTACCMKRGDTYVKTPQDASQSTATVKRPRIHLGGKTNLPPLASARVKKPRAADVPKLPRATHNITGPVEYWGAVYSLSGEKVATGFIGAHGDESVVFARELPFSHPGRKREFIGAIQRSWRLGRNPVITDVHPASLDKKGSPGKERRVYIGDGSRLRPRRILSIRDDDLASPCDLGTPTSTLTSDSDSEQEENEINEDLNQFSPECLCDDDMTRALTLGLHAVGVLAIFEDPSQPTNPHVPPMPSMSHPVYVSDSGSNSQLASASSTLSIPDGSENLPQNETTDQPEELASLSMPPIVSLAGAPIQQDQAIIVQGSPTLGHNSRSTDTPPPSADCNAPPPSMHPDLPSPEFDAFLPPTNSAPLPAEFGTYLSPVDLGVPPAPAELDASPPSPGPLPCGTPLSEDSVASLSLLPQRLSEGTITTDATSPLIPLNLDCPITMPLQPPQLAERLATPSKPQEPTPFLSASCPKTTSLNGSLNSSMQYEGSTMSALDTYNSSADKDDASEKNTVTSRPSDSIPLPNFTPHGDI</sequence>
<dbReference type="HOGENOM" id="CLU_237680_0_0_1"/>
<feature type="compositionally biased region" description="Polar residues" evidence="5">
    <location>
        <begin position="1605"/>
        <end position="1616"/>
    </location>
</feature>
<feature type="compositionally biased region" description="Low complexity" evidence="5">
    <location>
        <begin position="1534"/>
        <end position="1558"/>
    </location>
</feature>
<dbReference type="STRING" id="1095629.A0A0C9XNP9"/>